<evidence type="ECO:0000313" key="4">
    <source>
        <dbReference type="Proteomes" id="UP000037397"/>
    </source>
</evidence>
<dbReference type="STRING" id="1631356.VV01_17345"/>
<feature type="signal peptide" evidence="2">
    <location>
        <begin position="1"/>
        <end position="32"/>
    </location>
</feature>
<keyword evidence="2" id="KW-0732">Signal</keyword>
<dbReference type="EMBL" id="LAIR01000002">
    <property type="protein sequence ID" value="KNX38512.1"/>
    <property type="molecule type" value="Genomic_DNA"/>
</dbReference>
<dbReference type="RefSeq" id="WP_050670984.1">
    <property type="nucleotide sequence ID" value="NZ_LAIR01000002.1"/>
</dbReference>
<evidence type="ECO:0000313" key="3">
    <source>
        <dbReference type="EMBL" id="KNX38512.1"/>
    </source>
</evidence>
<reference evidence="4" key="1">
    <citation type="submission" date="2015-03" db="EMBL/GenBank/DDBJ databases">
        <title>Luteipulveratus halotolerans sp. nov., a novel actinobacterium (Dermacoccaceae) from Sarawak, Malaysia.</title>
        <authorList>
            <person name="Juboi H."/>
            <person name="Basik A."/>
            <person name="Shamsul S.S."/>
            <person name="Arnold P."/>
            <person name="Schmitt E.K."/>
            <person name="Sanglier J.-J."/>
            <person name="Yeo T."/>
        </authorList>
    </citation>
    <scope>NUCLEOTIDE SEQUENCE [LARGE SCALE GENOMIC DNA]</scope>
    <source>
        <strain evidence="4">C296001</strain>
    </source>
</reference>
<feature type="chain" id="PRO_5005562903" evidence="2">
    <location>
        <begin position="33"/>
        <end position="188"/>
    </location>
</feature>
<organism evidence="3 4">
    <name type="scientific">Luteipulveratus halotolerans</name>
    <dbReference type="NCBI Taxonomy" id="1631356"/>
    <lineage>
        <taxon>Bacteria</taxon>
        <taxon>Bacillati</taxon>
        <taxon>Actinomycetota</taxon>
        <taxon>Actinomycetes</taxon>
        <taxon>Micrococcales</taxon>
        <taxon>Dermacoccaceae</taxon>
        <taxon>Luteipulveratus</taxon>
    </lineage>
</organism>
<evidence type="ECO:0000256" key="2">
    <source>
        <dbReference type="SAM" id="SignalP"/>
    </source>
</evidence>
<dbReference type="PROSITE" id="PS51318">
    <property type="entry name" value="TAT"/>
    <property type="match status" value="1"/>
</dbReference>
<keyword evidence="4" id="KW-1185">Reference proteome</keyword>
<dbReference type="InterPro" id="IPR006311">
    <property type="entry name" value="TAT_signal"/>
</dbReference>
<protein>
    <submittedName>
        <fullName evidence="3">Uncharacterized protein</fullName>
    </submittedName>
</protein>
<name>A0A0L6CL77_9MICO</name>
<dbReference type="OrthoDB" id="3763091at2"/>
<proteinExistence type="predicted"/>
<sequence length="188" mass="19974">MSTRTHLTRATLAVVATAALAALTSPTVPAHAEDRSTAAPTATRVASYDDGSPSPSLDRLERQSVSIATLTDVDPAQAREIRRDSDWGFYQLDAGTPTARGAAVTWRKQTWALVNAREVEVPVGDQPHRLLLAQLKNRHTGKVVSVLGTDGLSAAPAIRDRVADLRTEGLSSLLVTGSSTTTVPESIR</sequence>
<comment type="caution">
    <text evidence="3">The sequence shown here is derived from an EMBL/GenBank/DDBJ whole genome shotgun (WGS) entry which is preliminary data.</text>
</comment>
<accession>A0A0L6CL77</accession>
<gene>
    <name evidence="3" type="ORF">VV01_17345</name>
</gene>
<feature type="region of interest" description="Disordered" evidence="1">
    <location>
        <begin position="26"/>
        <end position="58"/>
    </location>
</feature>
<dbReference type="AlphaFoldDB" id="A0A0L6CL77"/>
<evidence type="ECO:0000256" key="1">
    <source>
        <dbReference type="SAM" id="MobiDB-lite"/>
    </source>
</evidence>
<dbReference type="Proteomes" id="UP000037397">
    <property type="component" value="Unassembled WGS sequence"/>
</dbReference>